<dbReference type="InterPro" id="IPR005561">
    <property type="entry name" value="ANTAR"/>
</dbReference>
<feature type="compositionally biased region" description="Basic and acidic residues" evidence="1">
    <location>
        <begin position="1"/>
        <end position="25"/>
    </location>
</feature>
<dbReference type="SMART" id="SM01012">
    <property type="entry name" value="ANTAR"/>
    <property type="match status" value="1"/>
</dbReference>
<dbReference type="GO" id="GO:0003723">
    <property type="term" value="F:RNA binding"/>
    <property type="evidence" value="ECO:0007669"/>
    <property type="project" value="InterPro"/>
</dbReference>
<accession>A0A090DJY5</accession>
<organism evidence="3 4">
    <name type="scientific">Mesorhizobium plurifarium</name>
    <dbReference type="NCBI Taxonomy" id="69974"/>
    <lineage>
        <taxon>Bacteria</taxon>
        <taxon>Pseudomonadati</taxon>
        <taxon>Pseudomonadota</taxon>
        <taxon>Alphaproteobacteria</taxon>
        <taxon>Hyphomicrobiales</taxon>
        <taxon>Phyllobacteriaceae</taxon>
        <taxon>Mesorhizobium</taxon>
    </lineage>
</organism>
<dbReference type="Gene3D" id="1.10.10.10">
    <property type="entry name" value="Winged helix-like DNA-binding domain superfamily/Winged helix DNA-binding domain"/>
    <property type="match status" value="1"/>
</dbReference>
<protein>
    <recommendedName>
        <fullName evidence="2">ANTAR domain-containing protein</fullName>
    </recommendedName>
</protein>
<sequence>MQETVDMRNIGRDKIGQAGAPRRDGGVFTQSSPSSATKSLWDLKVAVIVDRDDDGERLVRELQRLRCQVHHEWPIPPQIPVHYDAVFCTLSADLPQRLPWIPGEPGAALVVIDRGDTPLDLKLLHNCAAHGVLHYPTTTRSVQAVLSLARSHFLYERRLRGRIDKLDESLRTMRSVERAKSLLMRVKNITEEEAYNYLRRQAMERRVTIGAVASAIVDSYDLLS</sequence>
<dbReference type="STRING" id="69974.MPLDJ20_20310"/>
<dbReference type="Proteomes" id="UP000045285">
    <property type="component" value="Unassembled WGS sequence"/>
</dbReference>
<feature type="region of interest" description="Disordered" evidence="1">
    <location>
        <begin position="1"/>
        <end position="34"/>
    </location>
</feature>
<keyword evidence="4" id="KW-1185">Reference proteome</keyword>
<dbReference type="SUPFAM" id="SSF52172">
    <property type="entry name" value="CheY-like"/>
    <property type="match status" value="1"/>
</dbReference>
<dbReference type="InterPro" id="IPR049021">
    <property type="entry name" value="AmiR_N"/>
</dbReference>
<evidence type="ECO:0000259" key="2">
    <source>
        <dbReference type="PROSITE" id="PS50921"/>
    </source>
</evidence>
<dbReference type="Gene3D" id="3.40.50.2300">
    <property type="match status" value="1"/>
</dbReference>
<dbReference type="PIRSF" id="PIRSF036382">
    <property type="entry name" value="RR_antiterm"/>
    <property type="match status" value="1"/>
</dbReference>
<evidence type="ECO:0000313" key="4">
    <source>
        <dbReference type="Proteomes" id="UP000045285"/>
    </source>
</evidence>
<dbReference type="PROSITE" id="PS50921">
    <property type="entry name" value="ANTAR"/>
    <property type="match status" value="1"/>
</dbReference>
<proteinExistence type="predicted"/>
<dbReference type="EMBL" id="CCMZ01000007">
    <property type="protein sequence ID" value="CDX14198.1"/>
    <property type="molecule type" value="Genomic_DNA"/>
</dbReference>
<dbReference type="InterPro" id="IPR036388">
    <property type="entry name" value="WH-like_DNA-bd_sf"/>
</dbReference>
<evidence type="ECO:0000256" key="1">
    <source>
        <dbReference type="SAM" id="MobiDB-lite"/>
    </source>
</evidence>
<reference evidence="4" key="1">
    <citation type="submission" date="2014-08" db="EMBL/GenBank/DDBJ databases">
        <authorList>
            <person name="Moulin L."/>
        </authorList>
    </citation>
    <scope>NUCLEOTIDE SEQUENCE [LARGE SCALE GENOMIC DNA]</scope>
</reference>
<evidence type="ECO:0000313" key="3">
    <source>
        <dbReference type="EMBL" id="CDX14198.1"/>
    </source>
</evidence>
<dbReference type="InterPro" id="IPR011006">
    <property type="entry name" value="CheY-like_superfamily"/>
</dbReference>
<dbReference type="AlphaFoldDB" id="A0A090DJY5"/>
<gene>
    <name evidence="3" type="ORF">MPL3356_150254</name>
</gene>
<name>A0A090DJY5_MESPL</name>
<dbReference type="Pfam" id="PF03861">
    <property type="entry name" value="ANTAR"/>
    <property type="match status" value="1"/>
</dbReference>
<dbReference type="InterPro" id="IPR008327">
    <property type="entry name" value="Sig_transdc_resp-reg_antiterm"/>
</dbReference>
<dbReference type="Pfam" id="PF21332">
    <property type="entry name" value="AmiR_N"/>
    <property type="match status" value="1"/>
</dbReference>
<feature type="domain" description="ANTAR" evidence="2">
    <location>
        <begin position="156"/>
        <end position="217"/>
    </location>
</feature>